<dbReference type="Proteomes" id="UP000663877">
    <property type="component" value="Unassembled WGS sequence"/>
</dbReference>
<comment type="caution">
    <text evidence="3">The sequence shown here is derived from an EMBL/GenBank/DDBJ whole genome shotgun (WGS) entry which is preliminary data.</text>
</comment>
<organism evidence="3 4">
    <name type="scientific">Adineta steineri</name>
    <dbReference type="NCBI Taxonomy" id="433720"/>
    <lineage>
        <taxon>Eukaryota</taxon>
        <taxon>Metazoa</taxon>
        <taxon>Spiralia</taxon>
        <taxon>Gnathifera</taxon>
        <taxon>Rotifera</taxon>
        <taxon>Eurotatoria</taxon>
        <taxon>Bdelloidea</taxon>
        <taxon>Adinetida</taxon>
        <taxon>Adinetidae</taxon>
        <taxon>Adineta</taxon>
    </lineage>
</organism>
<gene>
    <name evidence="2" type="ORF">BJG266_LOCUS40105</name>
    <name evidence="3" type="ORF">QVE165_LOCUS56988</name>
</gene>
<dbReference type="InterPro" id="IPR035892">
    <property type="entry name" value="C2_domain_sf"/>
</dbReference>
<dbReference type="Proteomes" id="UP000663832">
    <property type="component" value="Unassembled WGS sequence"/>
</dbReference>
<dbReference type="PROSITE" id="PS50004">
    <property type="entry name" value="C2"/>
    <property type="match status" value="1"/>
</dbReference>
<keyword evidence="4" id="KW-1185">Reference proteome</keyword>
<dbReference type="InterPro" id="IPR000008">
    <property type="entry name" value="C2_dom"/>
</dbReference>
<sequence length="204" mass="23656">MESLLNMERLKNITHSVVNSSFENQTLNAGINKAQNWWKNHQTHNISLPIVQDTSPSSSRVDHHSGQLIVTILCAEDLYESRLSMFTASTPVLERPYVIIECNHQRFQTKQADSISTNQNPQWTDDNGPFYFDRINPDIDHLTIWIQQKDTLHVRKHKQTKTLGMCEVDIRNLIDQEQIWLPLKKDNKPVGQILLQVAFISQEK</sequence>
<dbReference type="EMBL" id="CAJNOM010002207">
    <property type="protein sequence ID" value="CAF1628905.1"/>
    <property type="molecule type" value="Genomic_DNA"/>
</dbReference>
<proteinExistence type="predicted"/>
<feature type="domain" description="C2" evidence="1">
    <location>
        <begin position="47"/>
        <end position="183"/>
    </location>
</feature>
<name>A0A816D0X9_9BILA</name>
<dbReference type="Gene3D" id="2.60.40.150">
    <property type="entry name" value="C2 domain"/>
    <property type="match status" value="1"/>
</dbReference>
<reference evidence="3" key="1">
    <citation type="submission" date="2021-02" db="EMBL/GenBank/DDBJ databases">
        <authorList>
            <person name="Nowell W R."/>
        </authorList>
    </citation>
    <scope>NUCLEOTIDE SEQUENCE</scope>
</reference>
<dbReference type="SUPFAM" id="SSF49562">
    <property type="entry name" value="C2 domain (Calcium/lipid-binding domain, CaLB)"/>
    <property type="match status" value="1"/>
</dbReference>
<accession>A0A816D0X9</accession>
<dbReference type="AlphaFoldDB" id="A0A816D0X9"/>
<evidence type="ECO:0000313" key="3">
    <source>
        <dbReference type="EMBL" id="CAF1628905.1"/>
    </source>
</evidence>
<dbReference type="EMBL" id="CAJNOI010001877">
    <property type="protein sequence ID" value="CAF1444940.1"/>
    <property type="molecule type" value="Genomic_DNA"/>
</dbReference>
<evidence type="ECO:0000313" key="2">
    <source>
        <dbReference type="EMBL" id="CAF1444940.1"/>
    </source>
</evidence>
<protein>
    <recommendedName>
        <fullName evidence="1">C2 domain-containing protein</fullName>
    </recommendedName>
</protein>
<evidence type="ECO:0000313" key="4">
    <source>
        <dbReference type="Proteomes" id="UP000663832"/>
    </source>
</evidence>
<evidence type="ECO:0000259" key="1">
    <source>
        <dbReference type="PROSITE" id="PS50004"/>
    </source>
</evidence>
<dbReference type="OrthoDB" id="158071at2759"/>
<dbReference type="CDD" id="cd00030">
    <property type="entry name" value="C2"/>
    <property type="match status" value="1"/>
</dbReference>